<accession>A0ABS2NHQ1</accession>
<evidence type="ECO:0000259" key="7">
    <source>
        <dbReference type="Pfam" id="PF08281"/>
    </source>
</evidence>
<comment type="similarity">
    <text evidence="1">Belongs to the sigma-70 factor family. ECF subfamily.</text>
</comment>
<dbReference type="InterPro" id="IPR007627">
    <property type="entry name" value="RNA_pol_sigma70_r2"/>
</dbReference>
<dbReference type="InterPro" id="IPR013324">
    <property type="entry name" value="RNA_pol_sigma_r3/r4-like"/>
</dbReference>
<keyword evidence="5" id="KW-0804">Transcription</keyword>
<dbReference type="InterPro" id="IPR013249">
    <property type="entry name" value="RNA_pol_sigma70_r4_t2"/>
</dbReference>
<dbReference type="Pfam" id="PF08281">
    <property type="entry name" value="Sigma70_r4_2"/>
    <property type="match status" value="1"/>
</dbReference>
<dbReference type="InterPro" id="IPR013325">
    <property type="entry name" value="RNA_pol_sigma_r2"/>
</dbReference>
<evidence type="ECO:0000256" key="4">
    <source>
        <dbReference type="ARBA" id="ARBA00023125"/>
    </source>
</evidence>
<dbReference type="SUPFAM" id="SSF88946">
    <property type="entry name" value="Sigma2 domain of RNA polymerase sigma factors"/>
    <property type="match status" value="1"/>
</dbReference>
<dbReference type="InterPro" id="IPR014284">
    <property type="entry name" value="RNA_pol_sigma-70_dom"/>
</dbReference>
<sequence length="171" mass="20464">MNDSMMGKKLNKKLKFVYSYLVKMGASKEDAEDIIQETAYKFLQYIDSIRIDHIQSWLFRVAINQYYDMTRKNSRRAGILLKFNFQELFDEYTPEKAFIQSELETDIHKLLNRLKPKNRQLLLLKYSTGLKISEIAELYGMKEGSVKTILHRARKQFIEEYRRYEINEQGK</sequence>
<dbReference type="RefSeq" id="WP_205174491.1">
    <property type="nucleotide sequence ID" value="NZ_JAFBDZ010000004.1"/>
</dbReference>
<evidence type="ECO:0000313" key="9">
    <source>
        <dbReference type="Proteomes" id="UP001646157"/>
    </source>
</evidence>
<reference evidence="8 9" key="1">
    <citation type="submission" date="2021-01" db="EMBL/GenBank/DDBJ databases">
        <title>Genomic Encyclopedia of Type Strains, Phase IV (KMG-IV): sequencing the most valuable type-strain genomes for metagenomic binning, comparative biology and taxonomic classification.</title>
        <authorList>
            <person name="Goeker M."/>
        </authorList>
    </citation>
    <scope>NUCLEOTIDE SEQUENCE [LARGE SCALE GENOMIC DNA]</scope>
    <source>
        <strain evidence="8 9">DSM 24834</strain>
    </source>
</reference>
<dbReference type="InterPro" id="IPR036388">
    <property type="entry name" value="WH-like_DNA-bd_sf"/>
</dbReference>
<keyword evidence="9" id="KW-1185">Reference proteome</keyword>
<evidence type="ECO:0000256" key="5">
    <source>
        <dbReference type="ARBA" id="ARBA00023163"/>
    </source>
</evidence>
<dbReference type="InterPro" id="IPR039425">
    <property type="entry name" value="RNA_pol_sigma-70-like"/>
</dbReference>
<dbReference type="PANTHER" id="PTHR43133:SF8">
    <property type="entry name" value="RNA POLYMERASE SIGMA FACTOR HI_1459-RELATED"/>
    <property type="match status" value="1"/>
</dbReference>
<dbReference type="Pfam" id="PF04542">
    <property type="entry name" value="Sigma70_r2"/>
    <property type="match status" value="1"/>
</dbReference>
<evidence type="ECO:0000259" key="6">
    <source>
        <dbReference type="Pfam" id="PF04542"/>
    </source>
</evidence>
<keyword evidence="3" id="KW-0731">Sigma factor</keyword>
<evidence type="ECO:0000256" key="2">
    <source>
        <dbReference type="ARBA" id="ARBA00023015"/>
    </source>
</evidence>
<dbReference type="Gene3D" id="1.10.1740.10">
    <property type="match status" value="1"/>
</dbReference>
<name>A0ABS2NHQ1_9BACI</name>
<evidence type="ECO:0000256" key="1">
    <source>
        <dbReference type="ARBA" id="ARBA00010641"/>
    </source>
</evidence>
<dbReference type="PANTHER" id="PTHR43133">
    <property type="entry name" value="RNA POLYMERASE ECF-TYPE SIGMA FACTO"/>
    <property type="match status" value="1"/>
</dbReference>
<keyword evidence="2" id="KW-0805">Transcription regulation</keyword>
<dbReference type="Gene3D" id="1.10.10.10">
    <property type="entry name" value="Winged helix-like DNA-binding domain superfamily/Winged helix DNA-binding domain"/>
    <property type="match status" value="1"/>
</dbReference>
<keyword evidence="4" id="KW-0238">DNA-binding</keyword>
<gene>
    <name evidence="8" type="ORF">JOC86_003872</name>
</gene>
<dbReference type="NCBIfam" id="TIGR02937">
    <property type="entry name" value="sigma70-ECF"/>
    <property type="match status" value="1"/>
</dbReference>
<dbReference type="SUPFAM" id="SSF88659">
    <property type="entry name" value="Sigma3 and sigma4 domains of RNA polymerase sigma factors"/>
    <property type="match status" value="1"/>
</dbReference>
<dbReference type="Proteomes" id="UP001646157">
    <property type="component" value="Unassembled WGS sequence"/>
</dbReference>
<feature type="domain" description="RNA polymerase sigma factor 70 region 4 type 2" evidence="7">
    <location>
        <begin position="106"/>
        <end position="156"/>
    </location>
</feature>
<feature type="domain" description="RNA polymerase sigma-70 region 2" evidence="6">
    <location>
        <begin position="14"/>
        <end position="76"/>
    </location>
</feature>
<organism evidence="8 9">
    <name type="scientific">Rossellomorea pakistanensis</name>
    <dbReference type="NCBI Taxonomy" id="992288"/>
    <lineage>
        <taxon>Bacteria</taxon>
        <taxon>Bacillati</taxon>
        <taxon>Bacillota</taxon>
        <taxon>Bacilli</taxon>
        <taxon>Bacillales</taxon>
        <taxon>Bacillaceae</taxon>
        <taxon>Rossellomorea</taxon>
    </lineage>
</organism>
<proteinExistence type="inferred from homology"/>
<comment type="caution">
    <text evidence="8">The sequence shown here is derived from an EMBL/GenBank/DDBJ whole genome shotgun (WGS) entry which is preliminary data.</text>
</comment>
<evidence type="ECO:0000256" key="3">
    <source>
        <dbReference type="ARBA" id="ARBA00023082"/>
    </source>
</evidence>
<dbReference type="CDD" id="cd06171">
    <property type="entry name" value="Sigma70_r4"/>
    <property type="match status" value="1"/>
</dbReference>
<dbReference type="EMBL" id="JAFBDZ010000004">
    <property type="protein sequence ID" value="MBM7587299.1"/>
    <property type="molecule type" value="Genomic_DNA"/>
</dbReference>
<protein>
    <submittedName>
        <fullName evidence="8">RNA polymerase sigma-70 factor (ECF subfamily)</fullName>
    </submittedName>
</protein>
<evidence type="ECO:0000313" key="8">
    <source>
        <dbReference type="EMBL" id="MBM7587299.1"/>
    </source>
</evidence>